<protein>
    <submittedName>
        <fullName evidence="2">Uncharacterized protein</fullName>
    </submittedName>
</protein>
<dbReference type="AlphaFoldDB" id="A0A1M5U2E0"/>
<feature type="chain" id="PRO_5009914115" evidence="1">
    <location>
        <begin position="21"/>
        <end position="307"/>
    </location>
</feature>
<evidence type="ECO:0000256" key="1">
    <source>
        <dbReference type="SAM" id="SignalP"/>
    </source>
</evidence>
<organism evidence="2 3">
    <name type="scientific">Ferrimonas marina</name>
    <dbReference type="NCBI Taxonomy" id="299255"/>
    <lineage>
        <taxon>Bacteria</taxon>
        <taxon>Pseudomonadati</taxon>
        <taxon>Pseudomonadota</taxon>
        <taxon>Gammaproteobacteria</taxon>
        <taxon>Alteromonadales</taxon>
        <taxon>Ferrimonadaceae</taxon>
        <taxon>Ferrimonas</taxon>
    </lineage>
</organism>
<dbReference type="STRING" id="299255.SAMN02745129_2378"/>
<proteinExistence type="predicted"/>
<dbReference type="EMBL" id="FQXG01000003">
    <property type="protein sequence ID" value="SHH57159.1"/>
    <property type="molecule type" value="Genomic_DNA"/>
</dbReference>
<reference evidence="2 3" key="1">
    <citation type="submission" date="2016-11" db="EMBL/GenBank/DDBJ databases">
        <authorList>
            <person name="Jaros S."/>
            <person name="Januszkiewicz K."/>
            <person name="Wedrychowicz H."/>
        </authorList>
    </citation>
    <scope>NUCLEOTIDE SEQUENCE [LARGE SCALE GENOMIC DNA]</scope>
    <source>
        <strain evidence="2 3">DSM 16917</strain>
    </source>
</reference>
<sequence length="307" mass="33172">MKKSCTFIAMALLSSGAAAASLDVHGEIRVNGQTVINADGSLVGYTPVEPGLQVDPSAFDCDGKVITREYLSGSTTVHEVEDCSVAGTYKRTVTDTQQSGYVITSIFEIIEEDGGISQVTNSYTDSDGGAGMYSYTSKHIGFSDRGDGLLTQGVPSSYHYKVERSNFQCTGNYADWGYCENRPTVVHYINIDTLLAKHNGSFEIAGQTFDKCYLTRFESMNVSEDMPSSGMSVQCEGVGVVDAFETGMGTIVDIQTGAPTPALMSASSSNNQLNRMIADGDRKEQADAEPRYPWILNYPWIKHDLGG</sequence>
<evidence type="ECO:0000313" key="2">
    <source>
        <dbReference type="EMBL" id="SHH57159.1"/>
    </source>
</evidence>
<feature type="signal peptide" evidence="1">
    <location>
        <begin position="1"/>
        <end position="20"/>
    </location>
</feature>
<keyword evidence="1" id="KW-0732">Signal</keyword>
<accession>A0A1M5U2E0</accession>
<gene>
    <name evidence="2" type="ORF">SAMN02745129_2378</name>
</gene>
<dbReference type="RefSeq" id="WP_067655681.1">
    <property type="nucleotide sequence ID" value="NZ_FQXG01000003.1"/>
</dbReference>
<dbReference type="Proteomes" id="UP000184268">
    <property type="component" value="Unassembled WGS sequence"/>
</dbReference>
<name>A0A1M5U2E0_9GAMM</name>
<evidence type="ECO:0000313" key="3">
    <source>
        <dbReference type="Proteomes" id="UP000184268"/>
    </source>
</evidence>
<keyword evidence="3" id="KW-1185">Reference proteome</keyword>